<evidence type="ECO:0000313" key="11">
    <source>
        <dbReference type="EMBL" id="KAL0842456.1"/>
    </source>
</evidence>
<keyword evidence="4 7" id="KW-0442">Lipid degradation</keyword>
<dbReference type="Proteomes" id="UP001549921">
    <property type="component" value="Unassembled WGS sequence"/>
</dbReference>
<keyword evidence="6" id="KW-0325">Glycoprotein</keyword>
<dbReference type="PANTHER" id="PTHR11005">
    <property type="entry name" value="LYSOSOMAL ACID LIPASE-RELATED"/>
    <property type="match status" value="1"/>
</dbReference>
<dbReference type="InterPro" id="IPR025483">
    <property type="entry name" value="Lipase_euk"/>
</dbReference>
<feature type="signal peptide" evidence="9">
    <location>
        <begin position="1"/>
        <end position="22"/>
    </location>
</feature>
<feature type="active site" description="Charge relay system" evidence="8">
    <location>
        <position position="370"/>
    </location>
</feature>
<dbReference type="AlphaFoldDB" id="A0ABD0THE4"/>
<feature type="domain" description="AB hydrolase-1" evidence="10">
    <location>
        <begin position="73"/>
        <end position="201"/>
    </location>
</feature>
<evidence type="ECO:0000256" key="1">
    <source>
        <dbReference type="ARBA" id="ARBA00010701"/>
    </source>
</evidence>
<keyword evidence="2 9" id="KW-0732">Signal</keyword>
<feature type="chain" id="PRO_5044766323" description="Lipase" evidence="9">
    <location>
        <begin position="23"/>
        <end position="399"/>
    </location>
</feature>
<evidence type="ECO:0000256" key="3">
    <source>
        <dbReference type="ARBA" id="ARBA00022801"/>
    </source>
</evidence>
<organism evidence="11 12">
    <name type="scientific">Loxostege sticticalis</name>
    <name type="common">Beet webworm moth</name>
    <dbReference type="NCBI Taxonomy" id="481309"/>
    <lineage>
        <taxon>Eukaryota</taxon>
        <taxon>Metazoa</taxon>
        <taxon>Ecdysozoa</taxon>
        <taxon>Arthropoda</taxon>
        <taxon>Hexapoda</taxon>
        <taxon>Insecta</taxon>
        <taxon>Pterygota</taxon>
        <taxon>Neoptera</taxon>
        <taxon>Endopterygota</taxon>
        <taxon>Lepidoptera</taxon>
        <taxon>Glossata</taxon>
        <taxon>Ditrysia</taxon>
        <taxon>Pyraloidea</taxon>
        <taxon>Crambidae</taxon>
        <taxon>Pyraustinae</taxon>
        <taxon>Loxostege</taxon>
    </lineage>
</organism>
<comment type="similarity">
    <text evidence="1 7">Belongs to the AB hydrolase superfamily. Lipase family.</text>
</comment>
<evidence type="ECO:0000313" key="12">
    <source>
        <dbReference type="Proteomes" id="UP001549921"/>
    </source>
</evidence>
<gene>
    <name evidence="11" type="ORF">ABMA28_014553</name>
</gene>
<protein>
    <recommendedName>
        <fullName evidence="7">Lipase</fullName>
    </recommendedName>
</protein>
<evidence type="ECO:0000256" key="9">
    <source>
        <dbReference type="SAM" id="SignalP"/>
    </source>
</evidence>
<dbReference type="Pfam" id="PF00561">
    <property type="entry name" value="Abhydrolase_1"/>
    <property type="match status" value="1"/>
</dbReference>
<dbReference type="InterPro" id="IPR000073">
    <property type="entry name" value="AB_hydrolase_1"/>
</dbReference>
<dbReference type="InterPro" id="IPR029058">
    <property type="entry name" value="AB_hydrolase_fold"/>
</dbReference>
<dbReference type="Gene3D" id="3.40.50.1820">
    <property type="entry name" value="alpha/beta hydrolase"/>
    <property type="match status" value="1"/>
</dbReference>
<sequence length="399" mass="45463">MKPDEVAWTFVLFSVLYPAATGAEYDLDPLGEGIQNFTQIADKLGLKYDVHEVSTHDGYLLTLFHLPGDSARPVFLLSGNFGSADDYIVRENTSLVAVLQGAGLDVWAGNWRGCKYGRRHRTLDPDRDRQFWDYSIHEYAKYDAAAQIDYILNKTRAKRVACIGYSMGTTTFYLLGAMRPEYNDKVAVVISLAPIGYVHNSVIFQLLLPMWPFANALMEWMDVNEIAGSKNILTTFMRYVCRSKEIGYEMCINCWFFPWFGYDADNLEPQFSPVVFGHFPSPISSKSLRHIVQIMINHRIAQYDYGPEENFRRYGSVIAPDYELGKNNMSVVLISGKNDPIATLADADMLKAQLPNVVDHLLLEPKGFNHIDFVYGKKTHKVLYKTHILDYLNKYLPKS</sequence>
<evidence type="ECO:0000259" key="10">
    <source>
        <dbReference type="Pfam" id="PF00561"/>
    </source>
</evidence>
<proteinExistence type="inferred from homology"/>
<feature type="active site" description="Charge relay system" evidence="8">
    <location>
        <position position="339"/>
    </location>
</feature>
<dbReference type="PIRSF" id="PIRSF000862">
    <property type="entry name" value="Steryl_ester_lip"/>
    <property type="match status" value="1"/>
</dbReference>
<dbReference type="EMBL" id="JBEDNZ010000005">
    <property type="protein sequence ID" value="KAL0842456.1"/>
    <property type="molecule type" value="Genomic_DNA"/>
</dbReference>
<keyword evidence="5" id="KW-0443">Lipid metabolism</keyword>
<evidence type="ECO:0000256" key="4">
    <source>
        <dbReference type="ARBA" id="ARBA00022963"/>
    </source>
</evidence>
<dbReference type="GO" id="GO:0016042">
    <property type="term" value="P:lipid catabolic process"/>
    <property type="evidence" value="ECO:0007669"/>
    <property type="project" value="UniProtKB-KW"/>
</dbReference>
<dbReference type="GO" id="GO:0016787">
    <property type="term" value="F:hydrolase activity"/>
    <property type="evidence" value="ECO:0007669"/>
    <property type="project" value="UniProtKB-KW"/>
</dbReference>
<keyword evidence="3 7" id="KW-0378">Hydrolase</keyword>
<evidence type="ECO:0000256" key="8">
    <source>
        <dbReference type="PIRSR" id="PIRSR000862-1"/>
    </source>
</evidence>
<feature type="active site" description="Nucleophile" evidence="8">
    <location>
        <position position="166"/>
    </location>
</feature>
<evidence type="ECO:0000256" key="5">
    <source>
        <dbReference type="ARBA" id="ARBA00023098"/>
    </source>
</evidence>
<dbReference type="FunFam" id="3.40.50.1820:FF:000057">
    <property type="entry name" value="Lipase"/>
    <property type="match status" value="1"/>
</dbReference>
<evidence type="ECO:0000256" key="7">
    <source>
        <dbReference type="PIRNR" id="PIRNR000862"/>
    </source>
</evidence>
<comment type="caution">
    <text evidence="11">The sequence shown here is derived from an EMBL/GenBank/DDBJ whole genome shotgun (WGS) entry which is preliminary data.</text>
</comment>
<reference evidence="11 12" key="1">
    <citation type="submission" date="2024-06" db="EMBL/GenBank/DDBJ databases">
        <title>A chromosome-level genome assembly of beet webworm, Loxostege sticticalis.</title>
        <authorList>
            <person name="Zhang Y."/>
        </authorList>
    </citation>
    <scope>NUCLEOTIDE SEQUENCE [LARGE SCALE GENOMIC DNA]</scope>
    <source>
        <strain evidence="11">AQ028</strain>
        <tissue evidence="11">Male pupae</tissue>
    </source>
</reference>
<accession>A0ABD0THE4</accession>
<evidence type="ECO:0000256" key="6">
    <source>
        <dbReference type="ARBA" id="ARBA00023180"/>
    </source>
</evidence>
<name>A0ABD0THE4_LOXSC</name>
<evidence type="ECO:0000256" key="2">
    <source>
        <dbReference type="ARBA" id="ARBA00022729"/>
    </source>
</evidence>
<dbReference type="SUPFAM" id="SSF53474">
    <property type="entry name" value="alpha/beta-Hydrolases"/>
    <property type="match status" value="1"/>
</dbReference>